<dbReference type="InterPro" id="IPR027939">
    <property type="entry name" value="NMT1/THI5"/>
</dbReference>
<dbReference type="InterPro" id="IPR036890">
    <property type="entry name" value="HATPase_C_sf"/>
</dbReference>
<evidence type="ECO:0000256" key="8">
    <source>
        <dbReference type="ARBA" id="ARBA00022898"/>
    </source>
</evidence>
<comment type="function">
    <text evidence="1">Responsible for the formation of the pyrimidine heterocycle in the thiamine biosynthesis pathway. Catalyzes the formation of hydroxymethylpyrimidine phosphate (HMP-P) from histidine and pyridoxal phosphate (PLP). The protein uses PLP and the active site histidine to form HMP-P, generating an inactive enzyme. The enzyme can only undergo a single turnover, which suggests it is a suicide enzyme.</text>
</comment>
<dbReference type="Pfam" id="PF09084">
    <property type="entry name" value="NMT1"/>
    <property type="match status" value="1"/>
</dbReference>
<evidence type="ECO:0000256" key="4">
    <source>
        <dbReference type="ARBA" id="ARBA00011738"/>
    </source>
</evidence>
<dbReference type="Pfam" id="PF02518">
    <property type="entry name" value="HATPase_c"/>
    <property type="match status" value="1"/>
</dbReference>
<evidence type="ECO:0000256" key="6">
    <source>
        <dbReference type="ARBA" id="ARBA00022679"/>
    </source>
</evidence>
<evidence type="ECO:0000256" key="3">
    <source>
        <dbReference type="ARBA" id="ARBA00009406"/>
    </source>
</evidence>
<comment type="catalytic activity">
    <reaction evidence="12">
        <text>N(6)-(pyridoxal phosphate)-L-lysyl-[4-amino-5-hydroxymethyl-2-methylpyrimidine phosphate synthase] + L-histidyl-[4-amino-5-hydroxymethyl-2-methylpyrimidine phosphate synthase] + 2 Fe(3+) + 4 H2O = L-lysyl-[4-amino-5-hydroxymethyl-2-methylpyrimidine phosphate synthase] + (2S)-2-amino-5-hydroxy-4-oxopentanoyl-[4-amino-5-hydroxymethyl-2-methylpyrimidine phosphate synthase] + 4-amino-2-methyl-5-(phosphooxymethyl)pyrimidine + 3-oxopropanoate + 2 Fe(2+) + 2 H(+)</text>
        <dbReference type="Rhea" id="RHEA:65756"/>
        <dbReference type="Rhea" id="RHEA-COMP:16892"/>
        <dbReference type="Rhea" id="RHEA-COMP:16893"/>
        <dbReference type="Rhea" id="RHEA-COMP:16894"/>
        <dbReference type="Rhea" id="RHEA-COMP:16895"/>
        <dbReference type="ChEBI" id="CHEBI:15377"/>
        <dbReference type="ChEBI" id="CHEBI:15378"/>
        <dbReference type="ChEBI" id="CHEBI:29033"/>
        <dbReference type="ChEBI" id="CHEBI:29034"/>
        <dbReference type="ChEBI" id="CHEBI:29969"/>
        <dbReference type="ChEBI" id="CHEBI:29979"/>
        <dbReference type="ChEBI" id="CHEBI:33190"/>
        <dbReference type="ChEBI" id="CHEBI:58354"/>
        <dbReference type="ChEBI" id="CHEBI:143915"/>
        <dbReference type="ChEBI" id="CHEBI:157692"/>
    </reaction>
    <physiologicalReaction direction="left-to-right" evidence="12">
        <dbReference type="Rhea" id="RHEA:65757"/>
    </physiologicalReaction>
</comment>
<keyword evidence="5" id="KW-0597">Phosphoprotein</keyword>
<keyword evidence="9" id="KW-0784">Thiamine biosynthesis</keyword>
<dbReference type="PANTHER" id="PTHR31528">
    <property type="entry name" value="4-AMINO-5-HYDROXYMETHYL-2-METHYLPYRIMIDINE PHOSPHATE SYNTHASE THI11-RELATED"/>
    <property type="match status" value="1"/>
</dbReference>
<evidence type="ECO:0000256" key="11">
    <source>
        <dbReference type="ARBA" id="ARBA00033171"/>
    </source>
</evidence>
<dbReference type="EMBL" id="FPHK01000065">
    <property type="protein sequence ID" value="SFV62787.1"/>
    <property type="molecule type" value="Genomic_DNA"/>
</dbReference>
<comment type="similarity">
    <text evidence="3">Belongs to the NMT1/THI5 family.</text>
</comment>
<dbReference type="PROSITE" id="PS50109">
    <property type="entry name" value="HIS_KIN"/>
    <property type="match status" value="1"/>
</dbReference>
<keyword evidence="14" id="KW-0812">Transmembrane</keyword>
<dbReference type="Gene3D" id="3.40.190.10">
    <property type="entry name" value="Periplasmic binding protein-like II"/>
    <property type="match status" value="4"/>
</dbReference>
<keyword evidence="14" id="KW-1133">Transmembrane helix</keyword>
<keyword evidence="16" id="KW-0418">Kinase</keyword>
<dbReference type="InterPro" id="IPR004358">
    <property type="entry name" value="Sig_transdc_His_kin-like_C"/>
</dbReference>
<evidence type="ECO:0000256" key="7">
    <source>
        <dbReference type="ARBA" id="ARBA00022723"/>
    </source>
</evidence>
<dbReference type="CDD" id="cd00082">
    <property type="entry name" value="HisKA"/>
    <property type="match status" value="1"/>
</dbReference>
<dbReference type="CDD" id="cd00075">
    <property type="entry name" value="HATPase"/>
    <property type="match status" value="1"/>
</dbReference>
<evidence type="ECO:0000256" key="5">
    <source>
        <dbReference type="ARBA" id="ARBA00022553"/>
    </source>
</evidence>
<gene>
    <name evidence="16" type="ORF">MNB_SM-6-644</name>
</gene>
<dbReference type="CDD" id="cd01007">
    <property type="entry name" value="PBP2_BvgS_HisK_like"/>
    <property type="match status" value="1"/>
</dbReference>
<keyword evidence="8" id="KW-0663">Pyridoxal phosphate</keyword>
<feature type="coiled-coil region" evidence="13">
    <location>
        <begin position="591"/>
        <end position="622"/>
    </location>
</feature>
<dbReference type="SUPFAM" id="SSF53850">
    <property type="entry name" value="Periplasmic binding protein-like II"/>
    <property type="match status" value="2"/>
</dbReference>
<feature type="domain" description="Histidine kinase" evidence="15">
    <location>
        <begin position="645"/>
        <end position="860"/>
    </location>
</feature>
<sequence length="860" mass="99186">MKQLLFLFLLLQTLLFAQQSGDEGLEKVSLQLHWKYQFEFAGFIAAKEKGFYKDAGLDVTLKEYKNAEDIEQEVLSGKVTYGIYNSLILSDYLQGKPITLLASYFKRPALVLITSPDIKTPKDLVGKSVMTTSKKDFELNFGQYLKSYGVSADSLTFVPDSFRVDEFVDKKVDALSAFISDQPYDLAQKGVAFNILNPSDDNLFILQLELFTSQKEALAHPLRTEAFIEASKKGWEYALGHKEEMVDILLHKYNCKLSKKKLLNEAKQMQRLILPYTYEVGSIDVNFLKKQKELFVKQYHIKDARALENFIFTPYREKEKVHFTQQEEDYIQKHKQVKVCINYQLYPLDGVKNSKLTGEMADIFSIISDMTSLQFLPVTSDSEDDLRKKVQKKECQIISVVSIKNREFPNIRKTDPFSATNFALLGKLENSFIDDPLLLKNKTVIVQKESFEKYLKSLYPYLTIKVENDKNQMVQNVLQGKAYAIVTLDEQADYFIDKFGYGKLKINGFLAKEHPIKGTIGVQKDEPLLFEIIQKALAHISREQIESIRNSWRINRYHTKIDYSLAIKILLFMLIIFLIMAYYQRKLKNFNKKLEYQVNEKTKELREINETLEASVEKKIEELIQKDELLTRQSKQAVMGEMISMIAHQWRQPLNTITLQISNIQLKEMISKDVTKEELFRVLEDINNSVIYLSDTIDDFKNYFHPQKEAQKLTTGSLVSKAVNFVKLRAKNKKIQINIAGDTQTEVSVYVNELIQVLLNILNNAIDAYANVNKAFKEIEIFINVESKNLIITITDHAGGIPKEHIQHIFEPYYSTKGKNGTGLGLYMSQMIIEKQFNGRLKVSSKDKSTTFTIEIPKSL</sequence>
<dbReference type="InterPro" id="IPR001638">
    <property type="entry name" value="Solute-binding_3/MltF_N"/>
</dbReference>
<reference evidence="16" key="1">
    <citation type="submission" date="2016-10" db="EMBL/GenBank/DDBJ databases">
        <authorList>
            <person name="de Groot N.N."/>
        </authorList>
    </citation>
    <scope>NUCLEOTIDE SEQUENCE</scope>
</reference>
<dbReference type="InterPro" id="IPR005467">
    <property type="entry name" value="His_kinase_dom"/>
</dbReference>
<keyword evidence="7" id="KW-0479">Metal-binding</keyword>
<keyword evidence="6" id="KW-0808">Transferase</keyword>
<dbReference type="AlphaFoldDB" id="A0A1W1CAL9"/>
<dbReference type="GO" id="GO:0000155">
    <property type="term" value="F:phosphorelay sensor kinase activity"/>
    <property type="evidence" value="ECO:0007669"/>
    <property type="project" value="InterPro"/>
</dbReference>
<evidence type="ECO:0000256" key="1">
    <source>
        <dbReference type="ARBA" id="ARBA00003469"/>
    </source>
</evidence>
<dbReference type="SMART" id="SM00062">
    <property type="entry name" value="PBPb"/>
    <property type="match status" value="1"/>
</dbReference>
<dbReference type="GO" id="GO:0046872">
    <property type="term" value="F:metal ion binding"/>
    <property type="evidence" value="ECO:0007669"/>
    <property type="project" value="UniProtKB-KW"/>
</dbReference>
<comment type="pathway">
    <text evidence="2">Cofactor biosynthesis; thiamine diphosphate biosynthesis.</text>
</comment>
<dbReference type="PANTHER" id="PTHR31528:SF1">
    <property type="entry name" value="4-AMINO-5-HYDROXYMETHYL-2-METHYLPYRIMIDINE PHOSPHATE SYNTHASE THI11-RELATED"/>
    <property type="match status" value="1"/>
</dbReference>
<dbReference type="PRINTS" id="PR00344">
    <property type="entry name" value="BCTRLSENSOR"/>
</dbReference>
<evidence type="ECO:0000256" key="13">
    <source>
        <dbReference type="SAM" id="Coils"/>
    </source>
</evidence>
<dbReference type="InterPro" id="IPR015168">
    <property type="entry name" value="SsuA/THI5"/>
</dbReference>
<dbReference type="InterPro" id="IPR036097">
    <property type="entry name" value="HisK_dim/P_sf"/>
</dbReference>
<comment type="subunit">
    <text evidence="4">Homodimer.</text>
</comment>
<dbReference type="GO" id="GO:0009228">
    <property type="term" value="P:thiamine biosynthetic process"/>
    <property type="evidence" value="ECO:0007669"/>
    <property type="project" value="UniProtKB-KW"/>
</dbReference>
<accession>A0A1W1CAL9</accession>
<dbReference type="SUPFAM" id="SSF47384">
    <property type="entry name" value="Homodimeric domain of signal transducing histidine kinase"/>
    <property type="match status" value="1"/>
</dbReference>
<evidence type="ECO:0000256" key="2">
    <source>
        <dbReference type="ARBA" id="ARBA00004948"/>
    </source>
</evidence>
<evidence type="ECO:0000256" key="14">
    <source>
        <dbReference type="SAM" id="Phobius"/>
    </source>
</evidence>
<keyword evidence="13" id="KW-0175">Coiled coil</keyword>
<keyword evidence="10" id="KW-0408">Iron</keyword>
<proteinExistence type="inferred from homology"/>
<evidence type="ECO:0000259" key="15">
    <source>
        <dbReference type="PROSITE" id="PS50109"/>
    </source>
</evidence>
<evidence type="ECO:0000313" key="16">
    <source>
        <dbReference type="EMBL" id="SFV62787.1"/>
    </source>
</evidence>
<dbReference type="SMART" id="SM00387">
    <property type="entry name" value="HATPase_c"/>
    <property type="match status" value="1"/>
</dbReference>
<dbReference type="SUPFAM" id="SSF55874">
    <property type="entry name" value="ATPase domain of HSP90 chaperone/DNA topoisomerase II/histidine kinase"/>
    <property type="match status" value="1"/>
</dbReference>
<dbReference type="InterPro" id="IPR003594">
    <property type="entry name" value="HATPase_dom"/>
</dbReference>
<dbReference type="InterPro" id="IPR003661">
    <property type="entry name" value="HisK_dim/P_dom"/>
</dbReference>
<evidence type="ECO:0000256" key="12">
    <source>
        <dbReference type="ARBA" id="ARBA00048179"/>
    </source>
</evidence>
<dbReference type="Gene3D" id="1.10.287.130">
    <property type="match status" value="1"/>
</dbReference>
<keyword evidence="14" id="KW-0472">Membrane</keyword>
<feature type="transmembrane region" description="Helical" evidence="14">
    <location>
        <begin position="563"/>
        <end position="583"/>
    </location>
</feature>
<dbReference type="Gene3D" id="3.30.565.10">
    <property type="entry name" value="Histidine kinase-like ATPase, C-terminal domain"/>
    <property type="match status" value="1"/>
</dbReference>
<name>A0A1W1CAL9_9ZZZZ</name>
<evidence type="ECO:0000256" key="9">
    <source>
        <dbReference type="ARBA" id="ARBA00022977"/>
    </source>
</evidence>
<evidence type="ECO:0000256" key="10">
    <source>
        <dbReference type="ARBA" id="ARBA00023004"/>
    </source>
</evidence>
<protein>
    <recommendedName>
        <fullName evidence="11">Thiamine pyrimidine synthase</fullName>
    </recommendedName>
</protein>
<organism evidence="16">
    <name type="scientific">hydrothermal vent metagenome</name>
    <dbReference type="NCBI Taxonomy" id="652676"/>
    <lineage>
        <taxon>unclassified sequences</taxon>
        <taxon>metagenomes</taxon>
        <taxon>ecological metagenomes</taxon>
    </lineage>
</organism>